<evidence type="ECO:0000256" key="1">
    <source>
        <dbReference type="ARBA" id="ARBA00004123"/>
    </source>
</evidence>
<evidence type="ECO:0000313" key="12">
    <source>
        <dbReference type="Proteomes" id="UP000028545"/>
    </source>
</evidence>
<keyword evidence="2" id="KW-0805">Transcription regulation</keyword>
<dbReference type="Gene3D" id="1.10.10.60">
    <property type="entry name" value="Homeodomain-like"/>
    <property type="match status" value="1"/>
</dbReference>
<dbReference type="PROSITE" id="PS50071">
    <property type="entry name" value="HOMEOBOX_2"/>
    <property type="match status" value="1"/>
</dbReference>
<comment type="similarity">
    <text evidence="7">Belongs to the TALE/TGIF homeobox family.</text>
</comment>
<evidence type="ECO:0000256" key="9">
    <source>
        <dbReference type="SAM" id="MobiDB-lite"/>
    </source>
</evidence>
<dbReference type="Proteomes" id="UP000028545">
    <property type="component" value="Unassembled WGS sequence"/>
</dbReference>
<keyword evidence="3 8" id="KW-0238">DNA-binding</keyword>
<evidence type="ECO:0000256" key="8">
    <source>
        <dbReference type="PROSITE-ProRule" id="PRU00108"/>
    </source>
</evidence>
<dbReference type="OMA" id="TPPEYVH"/>
<dbReference type="FunFam" id="1.10.10.60:FF:000059">
    <property type="entry name" value="TGFB-induced factor homeobox 1"/>
    <property type="match status" value="1"/>
</dbReference>
<gene>
    <name evidence="11" type="ORF">SAPIO_CDS5633</name>
</gene>
<dbReference type="InterPro" id="IPR009057">
    <property type="entry name" value="Homeodomain-like_sf"/>
</dbReference>
<feature type="compositionally biased region" description="Polar residues" evidence="9">
    <location>
        <begin position="111"/>
        <end position="134"/>
    </location>
</feature>
<feature type="compositionally biased region" description="Basic and acidic residues" evidence="9">
    <location>
        <begin position="163"/>
        <end position="172"/>
    </location>
</feature>
<dbReference type="VEuPathDB" id="FungiDB:SAPIO_CDS5633"/>
<evidence type="ECO:0000256" key="4">
    <source>
        <dbReference type="ARBA" id="ARBA00023155"/>
    </source>
</evidence>
<dbReference type="OrthoDB" id="10056939at2759"/>
<dbReference type="AlphaFoldDB" id="A0A084G525"/>
<evidence type="ECO:0000256" key="7">
    <source>
        <dbReference type="ARBA" id="ARBA00038021"/>
    </source>
</evidence>
<feature type="compositionally biased region" description="Basic residues" evidence="9">
    <location>
        <begin position="395"/>
        <end position="407"/>
    </location>
</feature>
<dbReference type="InterPro" id="IPR008422">
    <property type="entry name" value="KN_HD"/>
</dbReference>
<evidence type="ECO:0000313" key="11">
    <source>
        <dbReference type="EMBL" id="KEZ42437.1"/>
    </source>
</evidence>
<feature type="region of interest" description="Disordered" evidence="9">
    <location>
        <begin position="358"/>
        <end position="407"/>
    </location>
</feature>
<dbReference type="RefSeq" id="XP_016642236.1">
    <property type="nucleotide sequence ID" value="XM_016787921.1"/>
</dbReference>
<name>A0A084G525_PSEDA</name>
<evidence type="ECO:0000256" key="2">
    <source>
        <dbReference type="ARBA" id="ARBA00023015"/>
    </source>
</evidence>
<dbReference type="CDD" id="cd00086">
    <property type="entry name" value="homeodomain"/>
    <property type="match status" value="1"/>
</dbReference>
<keyword evidence="5" id="KW-0804">Transcription</keyword>
<evidence type="ECO:0000256" key="6">
    <source>
        <dbReference type="ARBA" id="ARBA00023242"/>
    </source>
</evidence>
<feature type="domain" description="Homeobox" evidence="10">
    <location>
        <begin position="287"/>
        <end position="350"/>
    </location>
</feature>
<dbReference type="PANTHER" id="PTHR11850">
    <property type="entry name" value="HOMEOBOX PROTEIN TRANSCRIPTION FACTORS"/>
    <property type="match status" value="1"/>
</dbReference>
<feature type="DNA-binding region" description="Homeobox" evidence="8">
    <location>
        <begin position="289"/>
        <end position="351"/>
    </location>
</feature>
<dbReference type="InterPro" id="IPR001356">
    <property type="entry name" value="HD"/>
</dbReference>
<feature type="region of interest" description="Disordered" evidence="9">
    <location>
        <begin position="1"/>
        <end position="20"/>
    </location>
</feature>
<feature type="region of interest" description="Disordered" evidence="9">
    <location>
        <begin position="44"/>
        <end position="149"/>
    </location>
</feature>
<feature type="region of interest" description="Disordered" evidence="9">
    <location>
        <begin position="163"/>
        <end position="183"/>
    </location>
</feature>
<evidence type="ECO:0000256" key="3">
    <source>
        <dbReference type="ARBA" id="ARBA00023125"/>
    </source>
</evidence>
<protein>
    <submittedName>
        <fullName evidence="11">Homeobox domain-containing protein</fullName>
    </submittedName>
</protein>
<evidence type="ECO:0000259" key="10">
    <source>
        <dbReference type="PROSITE" id="PS50071"/>
    </source>
</evidence>
<dbReference type="SMART" id="SM00389">
    <property type="entry name" value="HOX"/>
    <property type="match status" value="1"/>
</dbReference>
<reference evidence="11 12" key="1">
    <citation type="journal article" date="2014" name="Genome Announc.">
        <title>Draft genome sequence of the pathogenic fungus Scedosporium apiospermum.</title>
        <authorList>
            <person name="Vandeputte P."/>
            <person name="Ghamrawi S."/>
            <person name="Rechenmann M."/>
            <person name="Iltis A."/>
            <person name="Giraud S."/>
            <person name="Fleury M."/>
            <person name="Thornton C."/>
            <person name="Delhaes L."/>
            <person name="Meyer W."/>
            <person name="Papon N."/>
            <person name="Bouchara J.P."/>
        </authorList>
    </citation>
    <scope>NUCLEOTIDE SEQUENCE [LARGE SCALE GENOMIC DNA]</scope>
    <source>
        <strain evidence="11 12">IHEM 14462</strain>
    </source>
</reference>
<sequence length="407" mass="45518">MTAPAPHSTFSRGYPWDSPRTLAEHAPRRAEKIALPSIRQAFPELQLRIPSPQDSLARTPSATTSPTTALSNAFTPPEYVHSPNSNNNKRRRYSIDDAASGERVNRVPRLYSTQSSVPAGRQPSPTMTPWTPASDSWGGSAKTSPFLPSRAMPALQSPLVLEGADRSRDRRPALPNLGLPHITYERDSQPIPRVAVHHSQATDDYPPPPRQTPLSAGPVIDGPPTQFRHNPFSYQQYHHPSRVQSLSVGSVHPFDRVPYTPAGYHPHHYHDFVRYGDVGHSGMAGDTKQRKRRGNLPKETTDKLRAWFVAHLHHPYPTEDEKQELMRQTGLQMNQISNWFINARRRQLPTMINNARAESDAANSARRANENKPPVTAAPLSDGESSSFDDDLRIKRQRSGHFKRGSI</sequence>
<keyword evidence="12" id="KW-1185">Reference proteome</keyword>
<dbReference type="SUPFAM" id="SSF46689">
    <property type="entry name" value="Homeodomain-like"/>
    <property type="match status" value="1"/>
</dbReference>
<proteinExistence type="inferred from homology"/>
<feature type="compositionally biased region" description="Low complexity" evidence="9">
    <location>
        <begin position="59"/>
        <end position="69"/>
    </location>
</feature>
<keyword evidence="4 8" id="KW-0371">Homeobox</keyword>
<dbReference type="Pfam" id="PF05920">
    <property type="entry name" value="Homeobox_KN"/>
    <property type="match status" value="1"/>
</dbReference>
<dbReference type="GO" id="GO:0006355">
    <property type="term" value="P:regulation of DNA-templated transcription"/>
    <property type="evidence" value="ECO:0007669"/>
    <property type="project" value="InterPro"/>
</dbReference>
<evidence type="ECO:0000256" key="5">
    <source>
        <dbReference type="ARBA" id="ARBA00023163"/>
    </source>
</evidence>
<dbReference type="GO" id="GO:0005634">
    <property type="term" value="C:nucleus"/>
    <property type="evidence" value="ECO:0007669"/>
    <property type="project" value="UniProtKB-SubCell"/>
</dbReference>
<accession>A0A084G525</accession>
<dbReference type="EMBL" id="JOWA01000099">
    <property type="protein sequence ID" value="KEZ42437.1"/>
    <property type="molecule type" value="Genomic_DNA"/>
</dbReference>
<dbReference type="InterPro" id="IPR050224">
    <property type="entry name" value="TALE_homeobox"/>
</dbReference>
<dbReference type="GeneID" id="27724705"/>
<dbReference type="GO" id="GO:0003677">
    <property type="term" value="F:DNA binding"/>
    <property type="evidence" value="ECO:0007669"/>
    <property type="project" value="UniProtKB-UniRule"/>
</dbReference>
<organism evidence="11 12">
    <name type="scientific">Pseudallescheria apiosperma</name>
    <name type="common">Scedosporium apiospermum</name>
    <dbReference type="NCBI Taxonomy" id="563466"/>
    <lineage>
        <taxon>Eukaryota</taxon>
        <taxon>Fungi</taxon>
        <taxon>Dikarya</taxon>
        <taxon>Ascomycota</taxon>
        <taxon>Pezizomycotina</taxon>
        <taxon>Sordariomycetes</taxon>
        <taxon>Hypocreomycetidae</taxon>
        <taxon>Microascales</taxon>
        <taxon>Microascaceae</taxon>
        <taxon>Scedosporium</taxon>
    </lineage>
</organism>
<dbReference type="HOGENOM" id="CLU_055480_0_0_1"/>
<keyword evidence="6 8" id="KW-0539">Nucleus</keyword>
<comment type="subcellular location">
    <subcellularLocation>
        <location evidence="1 8">Nucleus</location>
    </subcellularLocation>
</comment>
<dbReference type="KEGG" id="sapo:SAPIO_CDS5633"/>
<comment type="caution">
    <text evidence="11">The sequence shown here is derived from an EMBL/GenBank/DDBJ whole genome shotgun (WGS) entry which is preliminary data.</text>
</comment>